<sequence length="603" mass="69632">MATMERSLPDTPTWSIVTVLIAMVLLGTLIHASILRFRKWLLRTQKKPLLAAVETIMQDIMVFGLLSLLMGHWTVWISHICIKETSVSNEFYPCLKNAYVNNSHSSRFWEIEKHGSCPQGLKPFVTHGNLESLHRLLLVLGTIHVLYCLLTVILAMLQIDSWRAWEVQAENVIIQNMQDGLDEESIKQMLTKRRSRVILAWSKNKVFIWMISFFRQFWSSVDETDYMALRLSFIHIHKLHLSYNFHKYLLRSMDDEFQIIVGISVPVWCYAIICVLLNVHGSSVYYWISLLPFPLILIVGTKLQNFVMHINLEIRKENQSKGKKRCNELFRLGQPKFLLWLVQVISFQNAFEMATLIWSLWEINSTLCYMENQLFIMIRLTAGMLFQFWSSYFVFPLYVIVTQMGPEMKKSVFSKSVRESLHNWSRRSKHSLQKDSFGRSLTTTSSLVSLDLTDDGKMDEIMQEENACLNSFETVKMHPGMGPEMKTPVFNKRVRESLDNWSRRSKHSLQKDSSGRSLTTTTSSLVSLDLTDDDKMDEMIQEENTCLNSFAIVKTSNSCLPVSCSDDLHEDIHDGKAPSMPNNLDVGFEIVADNENNVAHINV</sequence>
<accession>A0ACB7TYY7</accession>
<gene>
    <name evidence="1" type="ORF">IHE45_19G071600</name>
</gene>
<organism evidence="1 2">
    <name type="scientific">Dioscorea alata</name>
    <name type="common">Purple yam</name>
    <dbReference type="NCBI Taxonomy" id="55571"/>
    <lineage>
        <taxon>Eukaryota</taxon>
        <taxon>Viridiplantae</taxon>
        <taxon>Streptophyta</taxon>
        <taxon>Embryophyta</taxon>
        <taxon>Tracheophyta</taxon>
        <taxon>Spermatophyta</taxon>
        <taxon>Magnoliopsida</taxon>
        <taxon>Liliopsida</taxon>
        <taxon>Dioscoreales</taxon>
        <taxon>Dioscoreaceae</taxon>
        <taxon>Dioscorea</taxon>
    </lineage>
</organism>
<dbReference type="Proteomes" id="UP000827976">
    <property type="component" value="Chromosome 19"/>
</dbReference>
<evidence type="ECO:0000313" key="1">
    <source>
        <dbReference type="EMBL" id="KAH7653286.1"/>
    </source>
</evidence>
<protein>
    <submittedName>
        <fullName evidence="1">Mlo-related protein</fullName>
    </submittedName>
</protein>
<proteinExistence type="predicted"/>
<name>A0ACB7TYY7_DIOAL</name>
<dbReference type="EMBL" id="CM037029">
    <property type="protein sequence ID" value="KAH7653286.1"/>
    <property type="molecule type" value="Genomic_DNA"/>
</dbReference>
<keyword evidence="2" id="KW-1185">Reference proteome</keyword>
<evidence type="ECO:0000313" key="2">
    <source>
        <dbReference type="Proteomes" id="UP000827976"/>
    </source>
</evidence>
<comment type="caution">
    <text evidence="1">The sequence shown here is derived from an EMBL/GenBank/DDBJ whole genome shotgun (WGS) entry which is preliminary data.</text>
</comment>
<reference evidence="2" key="1">
    <citation type="journal article" date="2022" name="Nat. Commun.">
        <title>Chromosome evolution and the genetic basis of agronomically important traits in greater yam.</title>
        <authorList>
            <person name="Bredeson J.V."/>
            <person name="Lyons J.B."/>
            <person name="Oniyinde I.O."/>
            <person name="Okereke N.R."/>
            <person name="Kolade O."/>
            <person name="Nnabue I."/>
            <person name="Nwadili C.O."/>
            <person name="Hribova E."/>
            <person name="Parker M."/>
            <person name="Nwogha J."/>
            <person name="Shu S."/>
            <person name="Carlson J."/>
            <person name="Kariba R."/>
            <person name="Muthemba S."/>
            <person name="Knop K."/>
            <person name="Barton G.J."/>
            <person name="Sherwood A.V."/>
            <person name="Lopez-Montes A."/>
            <person name="Asiedu R."/>
            <person name="Jamnadass R."/>
            <person name="Muchugi A."/>
            <person name="Goodstein D."/>
            <person name="Egesi C.N."/>
            <person name="Featherston J."/>
            <person name="Asfaw A."/>
            <person name="Simpson G.G."/>
            <person name="Dolezel J."/>
            <person name="Hendre P.S."/>
            <person name="Van Deynze A."/>
            <person name="Kumar P.L."/>
            <person name="Obidiegwu J.E."/>
            <person name="Bhattacharjee R."/>
            <person name="Rokhsar D.S."/>
        </authorList>
    </citation>
    <scope>NUCLEOTIDE SEQUENCE [LARGE SCALE GENOMIC DNA]</scope>
    <source>
        <strain evidence="2">cv. TDa95/00328</strain>
    </source>
</reference>